<evidence type="ECO:0000313" key="2">
    <source>
        <dbReference type="Proteomes" id="UP000091926"/>
    </source>
</evidence>
<dbReference type="KEGG" id="bfz:BAU07_17100"/>
<keyword evidence="2" id="KW-1185">Reference proteome</keyword>
<organism evidence="1 2">
    <name type="scientific">Bordetella flabilis</name>
    <dbReference type="NCBI Taxonomy" id="463014"/>
    <lineage>
        <taxon>Bacteria</taxon>
        <taxon>Pseudomonadati</taxon>
        <taxon>Pseudomonadota</taxon>
        <taxon>Betaproteobacteria</taxon>
        <taxon>Burkholderiales</taxon>
        <taxon>Alcaligenaceae</taxon>
        <taxon>Bordetella</taxon>
    </lineage>
</organism>
<accession>A0A193GH29</accession>
<protein>
    <submittedName>
        <fullName evidence="1">Uncharacterized protein</fullName>
    </submittedName>
</protein>
<evidence type="ECO:0000313" key="1">
    <source>
        <dbReference type="EMBL" id="ANN78599.1"/>
    </source>
</evidence>
<proteinExistence type="predicted"/>
<dbReference type="AlphaFoldDB" id="A0A193GH29"/>
<dbReference type="Proteomes" id="UP000091926">
    <property type="component" value="Chromosome"/>
</dbReference>
<dbReference type="EMBL" id="CP016172">
    <property type="protein sequence ID" value="ANN78599.1"/>
    <property type="molecule type" value="Genomic_DNA"/>
</dbReference>
<sequence>MVYLKMDQHKLQQYGDAERPRVGQRGEHHEVMEMFANIIAGRATPKERERYLDAWLAVTPKVDTVLAGY</sequence>
<name>A0A193GH29_9BORD</name>
<dbReference type="STRING" id="463014.BAU07_17100"/>
<gene>
    <name evidence="1" type="ORF">BAU07_17100</name>
</gene>
<reference evidence="1 2" key="1">
    <citation type="submission" date="2016-06" db="EMBL/GenBank/DDBJ databases">
        <title>Complete genome sequences of Bordetella bronchialis and Bordetella flabilis.</title>
        <authorList>
            <person name="LiPuma J.J."/>
            <person name="Spilker T."/>
        </authorList>
    </citation>
    <scope>NUCLEOTIDE SEQUENCE [LARGE SCALE GENOMIC DNA]</scope>
    <source>
        <strain evidence="1 2">AU10664</strain>
    </source>
</reference>